<feature type="transmembrane region" description="Helical" evidence="1">
    <location>
        <begin position="128"/>
        <end position="158"/>
    </location>
</feature>
<accession>E6K9Q1</accession>
<keyword evidence="1" id="KW-0472">Membrane</keyword>
<dbReference type="STRING" id="873513.HMPREF6485_2315"/>
<evidence type="ECO:0000313" key="2">
    <source>
        <dbReference type="EMBL" id="EFU29756.1"/>
    </source>
</evidence>
<reference evidence="2 3" key="1">
    <citation type="submission" date="2010-10" db="EMBL/GenBank/DDBJ databases">
        <authorList>
            <person name="Muzny D."/>
            <person name="Qin X."/>
            <person name="Deng J."/>
            <person name="Jiang H."/>
            <person name="Liu Y."/>
            <person name="Qu J."/>
            <person name="Song X.-Z."/>
            <person name="Zhang L."/>
            <person name="Thornton R."/>
            <person name="Coyle M."/>
            <person name="Francisco L."/>
            <person name="Jackson L."/>
            <person name="Javaid M."/>
            <person name="Korchina V."/>
            <person name="Kovar C."/>
            <person name="Mata R."/>
            <person name="Mathew T."/>
            <person name="Ngo R."/>
            <person name="Nguyen L."/>
            <person name="Nguyen N."/>
            <person name="Okwuonu G."/>
            <person name="Ongeri F."/>
            <person name="Pham C."/>
            <person name="Simmons D."/>
            <person name="Wilczek-Boney K."/>
            <person name="Hale W."/>
            <person name="Jakkamsetti A."/>
            <person name="Pham P."/>
            <person name="Ruth R."/>
            <person name="San Lucas F."/>
            <person name="Warren J."/>
            <person name="Zhang J."/>
            <person name="Zhao Z."/>
            <person name="Zhou C."/>
            <person name="Zhu D."/>
            <person name="Lee S."/>
            <person name="Bess C."/>
            <person name="Blankenburg K."/>
            <person name="Forbes L."/>
            <person name="Fu Q."/>
            <person name="Gubbala S."/>
            <person name="Hirani K."/>
            <person name="Jayaseelan J.C."/>
            <person name="Lara F."/>
            <person name="Munidasa M."/>
            <person name="Palculict T."/>
            <person name="Patil S."/>
            <person name="Pu L.-L."/>
            <person name="Saada N."/>
            <person name="Tang L."/>
            <person name="Weissenberger G."/>
            <person name="Zhu Y."/>
            <person name="Hemphill L."/>
            <person name="Shang Y."/>
            <person name="Youmans B."/>
            <person name="Ayvaz T."/>
            <person name="Ross M."/>
            <person name="Santibanez J."/>
            <person name="Aqrawi P."/>
            <person name="Gross S."/>
            <person name="Joshi V."/>
            <person name="Fowler G."/>
            <person name="Nazareth L."/>
            <person name="Reid J."/>
            <person name="Worley K."/>
            <person name="Petrosino J."/>
            <person name="Highlander S."/>
            <person name="Gibbs R."/>
        </authorList>
    </citation>
    <scope>NUCLEOTIDE SEQUENCE [LARGE SCALE GENOMIC DNA]</scope>
    <source>
        <strain evidence="2 3">ATCC 33574</strain>
    </source>
</reference>
<name>E6K9Q1_9BACT</name>
<comment type="caution">
    <text evidence="2">The sequence shown here is derived from an EMBL/GenBank/DDBJ whole genome shotgun (WGS) entry which is preliminary data.</text>
</comment>
<sequence length="162" mass="19023">MGIFGKSYRYWVETIGGLLAGIIVCILLFIVNPHLSNWKDFVKEIPSIGMCTFGFLLTLLSIILQGNSSTIEWMKSRKTLFDRFIQYNKHIVILSFIISIYAYTLRFFNFQWLIHELSLETNPIIPHIRRLLISVFGGLITWFVIDTFQFIEMFYLLIKKAK</sequence>
<dbReference type="AlphaFoldDB" id="E6K9Q1"/>
<gene>
    <name evidence="2" type="ORF">HMPREF6485_2315</name>
</gene>
<evidence type="ECO:0000256" key="1">
    <source>
        <dbReference type="SAM" id="Phobius"/>
    </source>
</evidence>
<keyword evidence="3" id="KW-1185">Reference proteome</keyword>
<feature type="transmembrane region" description="Helical" evidence="1">
    <location>
        <begin position="47"/>
        <end position="66"/>
    </location>
</feature>
<keyword evidence="1" id="KW-1133">Transmembrane helix</keyword>
<dbReference type="HOGENOM" id="CLU_1633881_0_0_10"/>
<feature type="transmembrane region" description="Helical" evidence="1">
    <location>
        <begin position="12"/>
        <end position="35"/>
    </location>
</feature>
<evidence type="ECO:0000313" key="3">
    <source>
        <dbReference type="Proteomes" id="UP000003112"/>
    </source>
</evidence>
<proteinExistence type="predicted"/>
<feature type="transmembrane region" description="Helical" evidence="1">
    <location>
        <begin position="87"/>
        <end position="108"/>
    </location>
</feature>
<keyword evidence="1" id="KW-0812">Transmembrane</keyword>
<dbReference type="RefSeq" id="WP_004346439.1">
    <property type="nucleotide sequence ID" value="NZ_GL586311.1"/>
</dbReference>
<organism evidence="2 3">
    <name type="scientific">Segatella buccae ATCC 33574</name>
    <dbReference type="NCBI Taxonomy" id="873513"/>
    <lineage>
        <taxon>Bacteria</taxon>
        <taxon>Pseudomonadati</taxon>
        <taxon>Bacteroidota</taxon>
        <taxon>Bacteroidia</taxon>
        <taxon>Bacteroidales</taxon>
        <taxon>Prevotellaceae</taxon>
        <taxon>Segatella</taxon>
    </lineage>
</organism>
<dbReference type="EMBL" id="AEPD01000037">
    <property type="protein sequence ID" value="EFU29756.1"/>
    <property type="molecule type" value="Genomic_DNA"/>
</dbReference>
<dbReference type="Proteomes" id="UP000003112">
    <property type="component" value="Unassembled WGS sequence"/>
</dbReference>
<dbReference type="GeneID" id="93537007"/>
<protein>
    <submittedName>
        <fullName evidence="2">Uncharacterized protein</fullName>
    </submittedName>
</protein>